<evidence type="ECO:0000313" key="3">
    <source>
        <dbReference type="Proteomes" id="UP001642540"/>
    </source>
</evidence>
<reference evidence="2 3" key="1">
    <citation type="submission" date="2024-08" db="EMBL/GenBank/DDBJ databases">
        <authorList>
            <person name="Cucini C."/>
            <person name="Frati F."/>
        </authorList>
    </citation>
    <scope>NUCLEOTIDE SEQUENCE [LARGE SCALE GENOMIC DNA]</scope>
</reference>
<keyword evidence="3" id="KW-1185">Reference proteome</keyword>
<dbReference type="EMBL" id="CAXLJM020000013">
    <property type="protein sequence ID" value="CAL8078908.1"/>
    <property type="molecule type" value="Genomic_DNA"/>
</dbReference>
<evidence type="ECO:0000256" key="1">
    <source>
        <dbReference type="SAM" id="MobiDB-lite"/>
    </source>
</evidence>
<evidence type="ECO:0000313" key="2">
    <source>
        <dbReference type="EMBL" id="CAL8078908.1"/>
    </source>
</evidence>
<feature type="region of interest" description="Disordered" evidence="1">
    <location>
        <begin position="193"/>
        <end position="218"/>
    </location>
</feature>
<gene>
    <name evidence="2" type="ORF">ODALV1_LOCUS4221</name>
</gene>
<sequence length="218" mass="24744">MGPQRKLFDNWRSTLFLVYCEISKFFIMDQNQHNLTNGTEFTQGGENRRVLESTILSADPTAVELRFKEPSWFEIWFGTRPNGEAGSSRLERADLAVEGASGLEDQNQGSHANMTMDKSNDNVVEEPLPDEIDFSPCLDEACAANAPTTEDLFEIPMEDLVPRVPILFEYIEQGDFQSLDEAVDISMVIYDNPPPQPREPEEQASCGNLRRNQKRKHD</sequence>
<accession>A0ABP1PYT0</accession>
<protein>
    <submittedName>
        <fullName evidence="2">Uncharacterized protein</fullName>
    </submittedName>
</protein>
<proteinExistence type="predicted"/>
<comment type="caution">
    <text evidence="2">The sequence shown here is derived from an EMBL/GenBank/DDBJ whole genome shotgun (WGS) entry which is preliminary data.</text>
</comment>
<organism evidence="2 3">
    <name type="scientific">Orchesella dallaii</name>
    <dbReference type="NCBI Taxonomy" id="48710"/>
    <lineage>
        <taxon>Eukaryota</taxon>
        <taxon>Metazoa</taxon>
        <taxon>Ecdysozoa</taxon>
        <taxon>Arthropoda</taxon>
        <taxon>Hexapoda</taxon>
        <taxon>Collembola</taxon>
        <taxon>Entomobryomorpha</taxon>
        <taxon>Entomobryoidea</taxon>
        <taxon>Orchesellidae</taxon>
        <taxon>Orchesellinae</taxon>
        <taxon>Orchesella</taxon>
    </lineage>
</organism>
<name>A0ABP1PYT0_9HEXA</name>
<dbReference type="Proteomes" id="UP001642540">
    <property type="component" value="Unassembled WGS sequence"/>
</dbReference>